<name>A0A2U3LH03_9FIRM</name>
<evidence type="ECO:0000313" key="2">
    <source>
        <dbReference type="EMBL" id="SPF51241.1"/>
    </source>
</evidence>
<keyword evidence="1" id="KW-0472">Membrane</keyword>
<gene>
    <name evidence="2" type="ORF">SBF1_50125</name>
</gene>
<accession>A0A2U3LH03</accession>
<feature type="transmembrane region" description="Helical" evidence="1">
    <location>
        <begin position="12"/>
        <end position="32"/>
    </location>
</feature>
<sequence>MGKHPFIERLRVVVLFATFIAGAVLITLGLLWCMTTGAG</sequence>
<protein>
    <submittedName>
        <fullName evidence="2">Uncharacterized protein</fullName>
    </submittedName>
</protein>
<keyword evidence="1" id="KW-1133">Transmembrane helix</keyword>
<proteinExistence type="predicted"/>
<dbReference type="EMBL" id="OMOF01000445">
    <property type="protein sequence ID" value="SPF51241.1"/>
    <property type="molecule type" value="Genomic_DNA"/>
</dbReference>
<reference evidence="3" key="1">
    <citation type="submission" date="2018-02" db="EMBL/GenBank/DDBJ databases">
        <authorList>
            <person name="Hausmann B."/>
        </authorList>
    </citation>
    <scope>NUCLEOTIDE SEQUENCE [LARGE SCALE GENOMIC DNA]</scope>
    <source>
        <strain evidence="3">Peat soil MAG SbF1</strain>
    </source>
</reference>
<evidence type="ECO:0000313" key="3">
    <source>
        <dbReference type="Proteomes" id="UP000238916"/>
    </source>
</evidence>
<evidence type="ECO:0000256" key="1">
    <source>
        <dbReference type="SAM" id="Phobius"/>
    </source>
</evidence>
<dbReference type="AlphaFoldDB" id="A0A2U3LH03"/>
<keyword evidence="1" id="KW-0812">Transmembrane</keyword>
<dbReference type="Proteomes" id="UP000238916">
    <property type="component" value="Unassembled WGS sequence"/>
</dbReference>
<organism evidence="2 3">
    <name type="scientific">Candidatus Desulfosporosinus infrequens</name>
    <dbReference type="NCBI Taxonomy" id="2043169"/>
    <lineage>
        <taxon>Bacteria</taxon>
        <taxon>Bacillati</taxon>
        <taxon>Bacillota</taxon>
        <taxon>Clostridia</taxon>
        <taxon>Eubacteriales</taxon>
        <taxon>Desulfitobacteriaceae</taxon>
        <taxon>Desulfosporosinus</taxon>
    </lineage>
</organism>